<dbReference type="Gene3D" id="1.10.1780.10">
    <property type="entry name" value="Clp, N-terminal domain"/>
    <property type="match status" value="1"/>
</dbReference>
<dbReference type="CDD" id="cd00009">
    <property type="entry name" value="AAA"/>
    <property type="match status" value="1"/>
</dbReference>
<accession>A0A2G9YDG1</accession>
<name>A0A2G9YDG1_9BACT</name>
<dbReference type="GO" id="GO:0016887">
    <property type="term" value="F:ATP hydrolysis activity"/>
    <property type="evidence" value="ECO:0007669"/>
    <property type="project" value="InterPro"/>
</dbReference>
<organism evidence="11 12">
    <name type="scientific">Candidatus Portnoybacteria bacterium CG23_combo_of_CG06-09_8_20_14_all_37_13</name>
    <dbReference type="NCBI Taxonomy" id="1974819"/>
    <lineage>
        <taxon>Bacteria</taxon>
        <taxon>Candidatus Portnoyibacteriota</taxon>
    </lineage>
</organism>
<evidence type="ECO:0000256" key="4">
    <source>
        <dbReference type="ARBA" id="ARBA00022840"/>
    </source>
</evidence>
<dbReference type="FunFam" id="3.40.50.300:FF:000025">
    <property type="entry name" value="ATP-dependent Clp protease subunit"/>
    <property type="match status" value="1"/>
</dbReference>
<dbReference type="SMART" id="SM01086">
    <property type="entry name" value="ClpB_D2-small"/>
    <property type="match status" value="1"/>
</dbReference>
<dbReference type="Proteomes" id="UP000231480">
    <property type="component" value="Unassembled WGS sequence"/>
</dbReference>
<dbReference type="EMBL" id="PCRH01000020">
    <property type="protein sequence ID" value="PIP17250.1"/>
    <property type="molecule type" value="Genomic_DNA"/>
</dbReference>
<reference evidence="11 12" key="1">
    <citation type="submission" date="2017-09" db="EMBL/GenBank/DDBJ databases">
        <title>Depth-based differentiation of microbial function through sediment-hosted aquifers and enrichment of novel symbionts in the deep terrestrial subsurface.</title>
        <authorList>
            <person name="Probst A.J."/>
            <person name="Ladd B."/>
            <person name="Jarett J.K."/>
            <person name="Geller-Mcgrath D.E."/>
            <person name="Sieber C.M."/>
            <person name="Emerson J.B."/>
            <person name="Anantharaman K."/>
            <person name="Thomas B.C."/>
            <person name="Malmstrom R."/>
            <person name="Stieglmeier M."/>
            <person name="Klingl A."/>
            <person name="Woyke T."/>
            <person name="Ryan C.M."/>
            <person name="Banfield J.F."/>
        </authorList>
    </citation>
    <scope>NUCLEOTIDE SEQUENCE [LARGE SCALE GENOMIC DNA]</scope>
    <source>
        <strain evidence="11">CG23_combo_of_CG06-09_8_20_14_all_37_13</strain>
    </source>
</reference>
<dbReference type="Pfam" id="PF10431">
    <property type="entry name" value="ClpB_D2-small"/>
    <property type="match status" value="1"/>
</dbReference>
<feature type="coiled-coil region" evidence="9">
    <location>
        <begin position="423"/>
        <end position="557"/>
    </location>
</feature>
<dbReference type="InterPro" id="IPR036628">
    <property type="entry name" value="Clp_N_dom_sf"/>
</dbReference>
<evidence type="ECO:0000256" key="1">
    <source>
        <dbReference type="ARBA" id="ARBA00008675"/>
    </source>
</evidence>
<dbReference type="InterPro" id="IPR003593">
    <property type="entry name" value="AAA+_ATPase"/>
</dbReference>
<dbReference type="GO" id="GO:0005524">
    <property type="term" value="F:ATP binding"/>
    <property type="evidence" value="ECO:0007669"/>
    <property type="project" value="UniProtKB-KW"/>
</dbReference>
<keyword evidence="4 8" id="KW-0067">ATP-binding</keyword>
<evidence type="ECO:0000256" key="7">
    <source>
        <dbReference type="PROSITE-ProRule" id="PRU01251"/>
    </source>
</evidence>
<comment type="similarity">
    <text evidence="1 8">Belongs to the ClpA/ClpB family.</text>
</comment>
<keyword evidence="2 7" id="KW-0677">Repeat</keyword>
<dbReference type="PROSITE" id="PS51903">
    <property type="entry name" value="CLP_R"/>
    <property type="match status" value="1"/>
</dbReference>
<evidence type="ECO:0000256" key="8">
    <source>
        <dbReference type="RuleBase" id="RU004432"/>
    </source>
</evidence>
<dbReference type="InterPro" id="IPR003959">
    <property type="entry name" value="ATPase_AAA_core"/>
</dbReference>
<dbReference type="Pfam" id="PF07724">
    <property type="entry name" value="AAA_2"/>
    <property type="match status" value="1"/>
</dbReference>
<evidence type="ECO:0000313" key="12">
    <source>
        <dbReference type="Proteomes" id="UP000231480"/>
    </source>
</evidence>
<dbReference type="SUPFAM" id="SSF52540">
    <property type="entry name" value="P-loop containing nucleoside triphosphate hydrolases"/>
    <property type="match status" value="2"/>
</dbReference>
<keyword evidence="9" id="KW-0175">Coiled coil</keyword>
<dbReference type="PRINTS" id="PR00300">
    <property type="entry name" value="CLPPROTEASEA"/>
</dbReference>
<dbReference type="SUPFAM" id="SSF81923">
    <property type="entry name" value="Double Clp-N motif"/>
    <property type="match status" value="1"/>
</dbReference>
<dbReference type="InterPro" id="IPR041546">
    <property type="entry name" value="ClpA/ClpB_AAA_lid"/>
</dbReference>
<dbReference type="Gene3D" id="3.40.50.300">
    <property type="entry name" value="P-loop containing nucleotide triphosphate hydrolases"/>
    <property type="match status" value="3"/>
</dbReference>
<comment type="subunit">
    <text evidence="6">Homohexamer. The oligomerization is ATP-dependent.</text>
</comment>
<dbReference type="FunFam" id="3.40.50.300:FF:000120">
    <property type="entry name" value="ATP-dependent chaperone ClpB"/>
    <property type="match status" value="1"/>
</dbReference>
<sequence>MNGPQNFTHKSQEAILTAQDLAREKGQQQIDALHLFYALLSQEESVVLNLLQRMGADIEGLKRKTKIALDRIPVIVTPQTFGQFYLTQDMAKVLDRARQESVKMGDEFVSVEHLFLALLDTETKAKEILDKATFLEPGGKTGVLEFGKLDYETVLKQLALIRGGTRITDPEPESKYQVVEKYARNLTSLARQRKLDPVIGRENEIRRLMQVLSRRTKNNPVLIGEAGVGKTAIVEGLAQKIVFGQVPESLKEKEIIGLDLGALVAGTKYRGEFEDRVKALLKEVNRAGGRYLLFIDELHTLVGAGAAEGAIDASNLLKPALQRGELRAIGATTLKEYQKYLERDPALERRFQPIYVSEPSIEDTISILRGIKEKYELHHGVKIKDSALVAAAELAARYITDRFLPDKAIDLMDEAMSSLRLEIESEPVELENLKKEIQKLEIEKQALPTGRQALKNPPAGGQRKQKVISRQLADLKEKAKEIEAKWQSERETIIKIKNFKKEIESARFEVEKWEATANLQKVAEIKYGKIPNLLKEMKAAERKLARLQKNRPILKEEVTDEDLARVVSRWTGIPVTRLLEEEAKKLEKMEEIISRRVIGQQEAILAISNAIRRSRAGISEESRPSGSFMFLGPTGVGKTETARALAEFLFNDENALVRLDMSEYMERHTVSKMIGAPPGYVGYEEGGQLTDKIRRRPYSVVLLDEIEKAHPEVFNILLQILEDGRLTDAKGRVASFKNSILIMTSNIGSEHIAKMGSLGFLDQKEESERKSLKEKVMEALKEEFRPEFLNRIDEIIIFNYLGKPEIKKIVDLELQKVAERLKNKKIEIKVTEGAKELLAEQGFDPNLGARPLKRIIQKLVLDPLSLKIVGGKVLEGEKVMVDLENEKIIFRTPRDLIKVSSQKKRLEKVEAR</sequence>
<evidence type="ECO:0000256" key="9">
    <source>
        <dbReference type="SAM" id="Coils"/>
    </source>
</evidence>
<dbReference type="Pfam" id="PF00004">
    <property type="entry name" value="AAA"/>
    <property type="match status" value="1"/>
</dbReference>
<dbReference type="GO" id="GO:0005737">
    <property type="term" value="C:cytoplasm"/>
    <property type="evidence" value="ECO:0007669"/>
    <property type="project" value="TreeGrafter"/>
</dbReference>
<dbReference type="InterPro" id="IPR050130">
    <property type="entry name" value="ClpA_ClpB"/>
</dbReference>
<dbReference type="Pfam" id="PF17871">
    <property type="entry name" value="AAA_lid_9"/>
    <property type="match status" value="1"/>
</dbReference>
<dbReference type="PANTHER" id="PTHR11638:SF18">
    <property type="entry name" value="HEAT SHOCK PROTEIN 104"/>
    <property type="match status" value="1"/>
</dbReference>
<dbReference type="FunFam" id="3.40.50.300:FF:000010">
    <property type="entry name" value="Chaperone clpB 1, putative"/>
    <property type="match status" value="1"/>
</dbReference>
<dbReference type="InterPro" id="IPR018368">
    <property type="entry name" value="ClpA/B_CS1"/>
</dbReference>
<dbReference type="InterPro" id="IPR001270">
    <property type="entry name" value="ClpA/B"/>
</dbReference>
<proteinExistence type="inferred from homology"/>
<dbReference type="AlphaFoldDB" id="A0A2G9YDG1"/>
<dbReference type="InterPro" id="IPR027417">
    <property type="entry name" value="P-loop_NTPase"/>
</dbReference>
<gene>
    <name evidence="11" type="ORF">COX44_00935</name>
</gene>
<protein>
    <submittedName>
        <fullName evidence="11">Type VI secretion system ATPase TssH</fullName>
    </submittedName>
</protein>
<dbReference type="InterPro" id="IPR028299">
    <property type="entry name" value="ClpA/B_CS2"/>
</dbReference>
<evidence type="ECO:0000313" key="11">
    <source>
        <dbReference type="EMBL" id="PIP17250.1"/>
    </source>
</evidence>
<dbReference type="GO" id="GO:0034605">
    <property type="term" value="P:cellular response to heat"/>
    <property type="evidence" value="ECO:0007669"/>
    <property type="project" value="TreeGrafter"/>
</dbReference>
<keyword evidence="5 8" id="KW-0143">Chaperone</keyword>
<dbReference type="PROSITE" id="PS00871">
    <property type="entry name" value="CLPAB_2"/>
    <property type="match status" value="1"/>
</dbReference>
<evidence type="ECO:0000256" key="6">
    <source>
        <dbReference type="ARBA" id="ARBA00026057"/>
    </source>
</evidence>
<evidence type="ECO:0000256" key="3">
    <source>
        <dbReference type="ARBA" id="ARBA00022741"/>
    </source>
</evidence>
<dbReference type="InterPro" id="IPR004176">
    <property type="entry name" value="Clp_R_N"/>
</dbReference>
<evidence type="ECO:0000256" key="2">
    <source>
        <dbReference type="ARBA" id="ARBA00022737"/>
    </source>
</evidence>
<dbReference type="PANTHER" id="PTHR11638">
    <property type="entry name" value="ATP-DEPENDENT CLP PROTEASE"/>
    <property type="match status" value="1"/>
</dbReference>
<evidence type="ECO:0000259" key="10">
    <source>
        <dbReference type="PROSITE" id="PS51903"/>
    </source>
</evidence>
<dbReference type="Gene3D" id="1.10.8.60">
    <property type="match status" value="1"/>
</dbReference>
<comment type="caution">
    <text evidence="11">The sequence shown here is derived from an EMBL/GenBank/DDBJ whole genome shotgun (WGS) entry which is preliminary data.</text>
</comment>
<dbReference type="InterPro" id="IPR019489">
    <property type="entry name" value="Clp_ATPase_C"/>
</dbReference>
<dbReference type="CDD" id="cd19499">
    <property type="entry name" value="RecA-like_ClpB_Hsp104-like"/>
    <property type="match status" value="1"/>
</dbReference>
<feature type="domain" description="Clp R" evidence="10">
    <location>
        <begin position="4"/>
        <end position="164"/>
    </location>
</feature>
<dbReference type="FunFam" id="1.10.8.60:FF:000017">
    <property type="entry name" value="ATP-dependent chaperone ClpB"/>
    <property type="match status" value="1"/>
</dbReference>
<evidence type="ECO:0000256" key="5">
    <source>
        <dbReference type="ARBA" id="ARBA00023186"/>
    </source>
</evidence>
<dbReference type="Pfam" id="PF02861">
    <property type="entry name" value="Clp_N"/>
    <property type="match status" value="1"/>
</dbReference>
<keyword evidence="3 8" id="KW-0547">Nucleotide-binding</keyword>
<dbReference type="SMART" id="SM00382">
    <property type="entry name" value="AAA"/>
    <property type="match status" value="2"/>
</dbReference>
<dbReference type="PROSITE" id="PS00870">
    <property type="entry name" value="CLPAB_1"/>
    <property type="match status" value="1"/>
</dbReference>